<gene>
    <name evidence="1" type="ORF">EI42_04826</name>
</gene>
<evidence type="ECO:0008006" key="3">
    <source>
        <dbReference type="Google" id="ProtNLM"/>
    </source>
</evidence>
<evidence type="ECO:0000313" key="1">
    <source>
        <dbReference type="EMBL" id="PZW23903.1"/>
    </source>
</evidence>
<dbReference type="OrthoDB" id="149641at2"/>
<dbReference type="AlphaFoldDB" id="A0A326UD86"/>
<organism evidence="1 2">
    <name type="scientific">Thermosporothrix hazakensis</name>
    <dbReference type="NCBI Taxonomy" id="644383"/>
    <lineage>
        <taxon>Bacteria</taxon>
        <taxon>Bacillati</taxon>
        <taxon>Chloroflexota</taxon>
        <taxon>Ktedonobacteria</taxon>
        <taxon>Ktedonobacterales</taxon>
        <taxon>Thermosporotrichaceae</taxon>
        <taxon>Thermosporothrix</taxon>
    </lineage>
</organism>
<comment type="caution">
    <text evidence="1">The sequence shown here is derived from an EMBL/GenBank/DDBJ whole genome shotgun (WGS) entry which is preliminary data.</text>
</comment>
<evidence type="ECO:0000313" key="2">
    <source>
        <dbReference type="Proteomes" id="UP000248806"/>
    </source>
</evidence>
<reference evidence="1 2" key="1">
    <citation type="submission" date="2018-06" db="EMBL/GenBank/DDBJ databases">
        <title>Genomic Encyclopedia of Archaeal and Bacterial Type Strains, Phase II (KMG-II): from individual species to whole genera.</title>
        <authorList>
            <person name="Goeker M."/>
        </authorList>
    </citation>
    <scope>NUCLEOTIDE SEQUENCE [LARGE SCALE GENOMIC DNA]</scope>
    <source>
        <strain evidence="1 2">ATCC BAA-1881</strain>
    </source>
</reference>
<name>A0A326UD86_THEHA</name>
<keyword evidence="2" id="KW-1185">Reference proteome</keyword>
<protein>
    <recommendedName>
        <fullName evidence="3">Replication initiation factor</fullName>
    </recommendedName>
</protein>
<accession>A0A326UD86</accession>
<dbReference type="RefSeq" id="WP_111325129.1">
    <property type="nucleotide sequence ID" value="NZ_BIFX01000001.1"/>
</dbReference>
<proteinExistence type="predicted"/>
<dbReference type="Proteomes" id="UP000248806">
    <property type="component" value="Unassembled WGS sequence"/>
</dbReference>
<dbReference type="EMBL" id="QKUF01000024">
    <property type="protein sequence ID" value="PZW23903.1"/>
    <property type="molecule type" value="Genomic_DNA"/>
</dbReference>
<sequence length="396" mass="45580">MACRAASLLAGLDTVIVNVKQADENRKPIQSQEIKGEIIEALQVWQQQALNKNEPVPTAWTHEGKTLLMYPRGSATWMYLLKNGDIDLLIGSRLNTGSLARVRFSSEYLWRAGPDIAVAETEVFLTLMFQEMLYLQPSELHLAADVVGLPLSSQNYRKVFVSRARKTSEINRLNEAMYNGHQLETIRFSRHGNAISATIYDKCAEIELHSPGKRWFYDLWKNGGWDGEEKVWRVECRVEREALREMLVQEARIGDIYDALNKVPSIWAYCVGSPGSTEGWLRMVAPNVNDRNKWRWKTADPWKIAVQEAFTRHWRKSDDIAAIQRKRKREANLKRAEAAIAGYITTYAAWDDSVTDDDDASVIFHKLYQQVMQKWENDGVDFQEVRAKKQLLYHEA</sequence>